<feature type="compositionally biased region" description="Low complexity" evidence="1">
    <location>
        <begin position="891"/>
        <end position="914"/>
    </location>
</feature>
<feature type="transmembrane region" description="Helical" evidence="2">
    <location>
        <begin position="751"/>
        <end position="769"/>
    </location>
</feature>
<comment type="caution">
    <text evidence="5">The sequence shown here is derived from an EMBL/GenBank/DDBJ whole genome shotgun (WGS) entry which is preliminary data.</text>
</comment>
<dbReference type="GO" id="GO:0080120">
    <property type="term" value="P:CAAX-box protein maturation"/>
    <property type="evidence" value="ECO:0007669"/>
    <property type="project" value="UniProtKB-ARBA"/>
</dbReference>
<evidence type="ECO:0000256" key="2">
    <source>
        <dbReference type="SAM" id="Phobius"/>
    </source>
</evidence>
<feature type="region of interest" description="Disordered" evidence="1">
    <location>
        <begin position="212"/>
        <end position="404"/>
    </location>
</feature>
<dbReference type="Proteomes" id="UP000224006">
    <property type="component" value="Unassembled WGS sequence"/>
</dbReference>
<dbReference type="GeneID" id="40307947"/>
<accession>A0A2A9M7U2</accession>
<feature type="transmembrane region" description="Helical" evidence="2">
    <location>
        <begin position="552"/>
        <end position="570"/>
    </location>
</feature>
<dbReference type="VEuPathDB" id="ToxoDB:BESB_028950"/>
<keyword evidence="2" id="KW-0472">Membrane</keyword>
<name>A0A2A9M7U2_BESBE</name>
<feature type="compositionally biased region" description="Basic and acidic residues" evidence="1">
    <location>
        <begin position="157"/>
        <end position="168"/>
    </location>
</feature>
<evidence type="ECO:0000256" key="1">
    <source>
        <dbReference type="SAM" id="MobiDB-lite"/>
    </source>
</evidence>
<feature type="compositionally biased region" description="Polar residues" evidence="1">
    <location>
        <begin position="143"/>
        <end position="154"/>
    </location>
</feature>
<keyword evidence="2" id="KW-1133">Transmembrane helix</keyword>
<feature type="compositionally biased region" description="Polar residues" evidence="1">
    <location>
        <begin position="340"/>
        <end position="354"/>
    </location>
</feature>
<keyword evidence="2" id="KW-0812">Transmembrane</keyword>
<evidence type="ECO:0000313" key="6">
    <source>
        <dbReference type="Proteomes" id="UP000224006"/>
    </source>
</evidence>
<sequence length="1196" mass="124938">MVFLLLVSCFLLLLRPFGASSHVAFRHDASSTNVPPRPQPPPSPRVVSLLPRRHVLQTAGRPPLFSSPLSPLRSPGLPPLAFLQFPSLSRSAPSKALPYLQGPAAISHVSLSSSSLSAFPAVSPHCLRPSAPLSPRAPAFCASPSSRKGLQSVSEGVELRPDAPQERPSHARFALHAYASSQSASRAVPAFFSSPLRLRGVSASSAVRTDLRGSTGSIKAESGAPEPGPCRRSAGLPSLSDASTAGVPLHVRSSLSASTSASSTLQSAEGHDRKAADDEGAAGAERRHAVPRCCAGDDSPSDERSARAQVDVSLSQSGRVKLSDEGQPQATAAAAGKLVSQPQVGSPLLSSTSESACAASPRPASSARGSPRPAGAAPCESRPDSVGDAAGASAERRASLADPPSPSCLLSCACHRRASVSPRFIPLCAREAACSQRFSGSSSLLLASRHCSRCAASLSGSATSPLPSPLWARLRLALTPSLGFSPLWRHSGSSSALGAHAPGRASAPMSHNAVAAEPRCSALARVRGALRQALGRMASFVTRFNAGLRESFLAQAALVLAVYVLHFAYISPQTFVLPVELLPNRAGLFQHVQGDSLAGWAALGGLLLASRISSPGAPASQLWGASAGQDSDCTLSASRSRRESVAGATKGAATQSAASDGFRKAKTGKPLAGSLGGGVSAAVLLRHASAKLPWKGPFPPFLRNALLLLSLFGAYVVSGYVACGLDLLFYFLHAAGLVSLDLAMHRSLQVLFAHLAWVLMGTALFKLSYRNFFHSACAPLPTSCRRAPSAKTATVAEGGRQASEPPEGVGKTEGAQGRHPGGQLEVAASASGLPEAAASCRRGERVSARAALSRTDATSHTGEEHVAAAVAAQTQVDEAAFAARQTYPRPARGSESRAAAARGTATASSARSASFVPPPLIGHPFGGGGERMTDADAEARGLHSQGPEASAYKYFCSLWSTIKGRRKRNNAQETVASDVEFAAASQTTGASLSVPARWGCATPARDRDGHDAVGVNAHVAERSGEAPEARASSRWFTLRRRGKGGLWAWWAISGYLISCLLLNMTEFLNDFALSLLPSEPQGETIVQHIMNPTLNTRWSFLVGALAPCLSAPWWEELLYRGFCLPLFSQVMPLKAAAVLSSLLFAVHHMNVQTVLPLWVLGLTWTAVYLKSQNLLSTVMIHAMWNSRVFLGNLFGL</sequence>
<dbReference type="GO" id="GO:0006508">
    <property type="term" value="P:proteolysis"/>
    <property type="evidence" value="ECO:0007669"/>
    <property type="project" value="UniProtKB-KW"/>
</dbReference>
<dbReference type="GO" id="GO:0004175">
    <property type="term" value="F:endopeptidase activity"/>
    <property type="evidence" value="ECO:0007669"/>
    <property type="project" value="UniProtKB-ARBA"/>
</dbReference>
<feature type="region of interest" description="Disordered" evidence="1">
    <location>
        <begin position="791"/>
        <end position="822"/>
    </location>
</feature>
<dbReference type="Pfam" id="PF02517">
    <property type="entry name" value="Rce1-like"/>
    <property type="match status" value="1"/>
</dbReference>
<feature type="region of interest" description="Disordered" evidence="1">
    <location>
        <begin position="140"/>
        <end position="168"/>
    </location>
</feature>
<protein>
    <submittedName>
        <fullName evidence="5">CAAX amino terminal protease family protein</fullName>
    </submittedName>
</protein>
<keyword evidence="3" id="KW-0732">Signal</keyword>
<keyword evidence="5" id="KW-0645">Protease</keyword>
<proteinExistence type="predicted"/>
<dbReference type="OrthoDB" id="361580at2759"/>
<keyword evidence="5" id="KW-0378">Hydrolase</keyword>
<dbReference type="STRING" id="94643.A0A2A9M7U2"/>
<dbReference type="PANTHER" id="PTHR43592">
    <property type="entry name" value="CAAX AMINO TERMINAL PROTEASE"/>
    <property type="match status" value="1"/>
</dbReference>
<feature type="signal peptide" evidence="3">
    <location>
        <begin position="1"/>
        <end position="20"/>
    </location>
</feature>
<evidence type="ECO:0000256" key="3">
    <source>
        <dbReference type="SAM" id="SignalP"/>
    </source>
</evidence>
<organism evidence="5 6">
    <name type="scientific">Besnoitia besnoiti</name>
    <name type="common">Apicomplexan protozoan</name>
    <dbReference type="NCBI Taxonomy" id="94643"/>
    <lineage>
        <taxon>Eukaryota</taxon>
        <taxon>Sar</taxon>
        <taxon>Alveolata</taxon>
        <taxon>Apicomplexa</taxon>
        <taxon>Conoidasida</taxon>
        <taxon>Coccidia</taxon>
        <taxon>Eucoccidiorida</taxon>
        <taxon>Eimeriorina</taxon>
        <taxon>Sarcocystidae</taxon>
        <taxon>Besnoitia</taxon>
    </lineage>
</organism>
<reference evidence="5 6" key="1">
    <citation type="submission" date="2017-09" db="EMBL/GenBank/DDBJ databases">
        <title>Genome sequencing of Besnoitia besnoiti strain Bb-Ger1.</title>
        <authorList>
            <person name="Schares G."/>
            <person name="Venepally P."/>
            <person name="Lorenzi H.A."/>
        </authorList>
    </citation>
    <scope>NUCLEOTIDE SEQUENCE [LARGE SCALE GENOMIC DNA]</scope>
    <source>
        <strain evidence="5 6">Bb-Ger1</strain>
    </source>
</reference>
<feature type="transmembrane region" description="Helical" evidence="2">
    <location>
        <begin position="705"/>
        <end position="731"/>
    </location>
</feature>
<dbReference type="AlphaFoldDB" id="A0A2A9M7U2"/>
<dbReference type="PANTHER" id="PTHR43592:SF15">
    <property type="entry name" value="CAAX AMINO TERMINAL PROTEASE FAMILY PROTEIN"/>
    <property type="match status" value="1"/>
</dbReference>
<feature type="domain" description="CAAX prenyl protease 2/Lysostaphin resistance protein A-like" evidence="4">
    <location>
        <begin position="1098"/>
        <end position="1186"/>
    </location>
</feature>
<dbReference type="KEGG" id="bbes:BESB_028950"/>
<keyword evidence="6" id="KW-1185">Reference proteome</keyword>
<dbReference type="EMBL" id="NWUJ01000015">
    <property type="protein sequence ID" value="PFH31460.1"/>
    <property type="molecule type" value="Genomic_DNA"/>
</dbReference>
<feature type="transmembrane region" description="Helical" evidence="2">
    <location>
        <begin position="1046"/>
        <end position="1065"/>
    </location>
</feature>
<feature type="chain" id="PRO_5012902533" evidence="3">
    <location>
        <begin position="21"/>
        <end position="1196"/>
    </location>
</feature>
<evidence type="ECO:0000259" key="4">
    <source>
        <dbReference type="Pfam" id="PF02517"/>
    </source>
</evidence>
<gene>
    <name evidence="5" type="ORF">BESB_028950</name>
</gene>
<dbReference type="RefSeq" id="XP_029215469.1">
    <property type="nucleotide sequence ID" value="XM_029361569.1"/>
</dbReference>
<feature type="region of interest" description="Disordered" evidence="1">
    <location>
        <begin position="888"/>
        <end position="919"/>
    </location>
</feature>
<feature type="compositionally biased region" description="Low complexity" evidence="1">
    <location>
        <begin position="355"/>
        <end position="379"/>
    </location>
</feature>
<evidence type="ECO:0000313" key="5">
    <source>
        <dbReference type="EMBL" id="PFH31460.1"/>
    </source>
</evidence>
<dbReference type="InterPro" id="IPR003675">
    <property type="entry name" value="Rce1/LyrA-like_dom"/>
</dbReference>
<feature type="compositionally biased region" description="Low complexity" evidence="1">
    <location>
        <begin position="253"/>
        <end position="268"/>
    </location>
</feature>